<evidence type="ECO:0000313" key="2">
    <source>
        <dbReference type="EMBL" id="KAF4313040.1"/>
    </source>
</evidence>
<comment type="caution">
    <text evidence="2">The sequence shown here is derived from an EMBL/GenBank/DDBJ whole genome shotgun (WGS) entry which is preliminary data.</text>
</comment>
<dbReference type="Proteomes" id="UP000572817">
    <property type="component" value="Unassembled WGS sequence"/>
</dbReference>
<protein>
    <submittedName>
        <fullName evidence="2">Uncharacterized protein</fullName>
    </submittedName>
</protein>
<feature type="region of interest" description="Disordered" evidence="1">
    <location>
        <begin position="462"/>
        <end position="508"/>
    </location>
</feature>
<dbReference type="AlphaFoldDB" id="A0A8H4J4D9"/>
<dbReference type="EMBL" id="WWBZ02000001">
    <property type="protein sequence ID" value="KAF4313040.1"/>
    <property type="molecule type" value="Genomic_DNA"/>
</dbReference>
<dbReference type="OrthoDB" id="9978204at2759"/>
<dbReference type="Pfam" id="PF15892">
    <property type="entry name" value="BNR_4"/>
    <property type="match status" value="1"/>
</dbReference>
<name>A0A8H4J4D9_9PEZI</name>
<evidence type="ECO:0000256" key="1">
    <source>
        <dbReference type="SAM" id="MobiDB-lite"/>
    </source>
</evidence>
<feature type="compositionally biased region" description="Basic and acidic residues" evidence="1">
    <location>
        <begin position="462"/>
        <end position="471"/>
    </location>
</feature>
<keyword evidence="3" id="KW-1185">Reference proteome</keyword>
<sequence>MAAAEEEAFSHLEATGSVLGDDPPRTHRINANSFQQSALLTVNGWQYAAFYQAKEGAENSHICYPTLARRLLRSWPTGPDGAWEHLIFDDYEQTFDDGHNTISIGVCIGDGTIHVSYDHHCDTLRYRHSVQGLAAKPEEFEWEKEHFSETSSELPGLSASKMMEEVSYPRFVSADQDIAGSGSDVLYRYSSTTHGYDFLGTILTGEGNSPYINGMDYRANCLHVSWTYRKFVEYEGVHDPTSTAHKAQAGPNGPENNYNLCYMYSEDGGVSWNDSDKRKIADLESGQTVKPTTEGIIVFDIPTNSGILNQEAQCVAPDGEFHVLNREKHEDVETWMLYSRHPADLWKRSPIKGFSPTETGSRGSICADKDSNIYAILPGNIDSSLTIMQALKQEGYLNFKTVWRQDGFDGEPLVDQARLDEQNVLSIFTRTDEDEEGKRRVVVIDIDLGGPEEYPYGMQLASEHDEARTQEIEQAENEELQAKSAGCVGSISDSNPDEEARPQEPLQE</sequence>
<proteinExistence type="predicted"/>
<evidence type="ECO:0000313" key="3">
    <source>
        <dbReference type="Proteomes" id="UP000572817"/>
    </source>
</evidence>
<reference evidence="2" key="1">
    <citation type="submission" date="2020-04" db="EMBL/GenBank/DDBJ databases">
        <title>Genome Assembly and Annotation of Botryosphaeria dothidea sdau 11-99, a Latent Pathogen of Apple Fruit Ring Rot in China.</title>
        <authorList>
            <person name="Yu C."/>
            <person name="Diao Y."/>
            <person name="Lu Q."/>
            <person name="Zhao J."/>
            <person name="Cui S."/>
            <person name="Peng C."/>
            <person name="He B."/>
            <person name="Liu H."/>
        </authorList>
    </citation>
    <scope>NUCLEOTIDE SEQUENCE [LARGE SCALE GENOMIC DNA]</scope>
    <source>
        <strain evidence="2">Sdau11-99</strain>
    </source>
</reference>
<accession>A0A8H4J4D9</accession>
<organism evidence="2 3">
    <name type="scientific">Botryosphaeria dothidea</name>
    <dbReference type="NCBI Taxonomy" id="55169"/>
    <lineage>
        <taxon>Eukaryota</taxon>
        <taxon>Fungi</taxon>
        <taxon>Dikarya</taxon>
        <taxon>Ascomycota</taxon>
        <taxon>Pezizomycotina</taxon>
        <taxon>Dothideomycetes</taxon>
        <taxon>Dothideomycetes incertae sedis</taxon>
        <taxon>Botryosphaeriales</taxon>
        <taxon>Botryosphaeriaceae</taxon>
        <taxon>Botryosphaeria</taxon>
    </lineage>
</organism>
<gene>
    <name evidence="2" type="ORF">GTA08_BOTSDO00394</name>
</gene>